<keyword evidence="4" id="KW-0539">Nucleus</keyword>
<dbReference type="SMART" id="SM00066">
    <property type="entry name" value="GAL4"/>
    <property type="match status" value="1"/>
</dbReference>
<feature type="compositionally biased region" description="Polar residues" evidence="5">
    <location>
        <begin position="148"/>
        <end position="158"/>
    </location>
</feature>
<evidence type="ECO:0000256" key="1">
    <source>
        <dbReference type="ARBA" id="ARBA00023015"/>
    </source>
</evidence>
<gene>
    <name evidence="7" type="ORF">MPDQ_004780</name>
</gene>
<sequence>MAASTAPAHRRSFNGCITCRSRHLRCDEGRPTCSMCREYGLVCAGYKKDIFFDFEPPISTGEARFRRPLLTEEERQRMSQWLVSSVSPQSAHRLLSQIDDEGEKASASSSSSDHLQFIRGPFGVFRFGQDQAASPPSEEAREAEPEDTSASSSTPVRDLAQNSGVYAVPSEAPVSPWPPGLLESPFDQPEHDPGPAGLFSMMMSSGGIEDATLALQECQFPGLTSNAYFHDPIAPGILPPLPSASASSVSRDAVFLLQHYGSAVINLMTPFRHSKTPWHVLFLPQVKNSLAALTLGEDLNHASLCAFYGTLAISAFSLGGVSRSRKWLEQGSSYRQQAQEEAHLTLETAYNSPKVAKYKTTLIALLTMAQVSMFSGSRGDVEDYLLEAEQLIRLRGLGRRKSRKVRLLHHCYAFQRFFHESTFLCSANSSRRRRIRRAIEMSGLARYSQDSLTFGLPSWGNLDREMAKVKEREEAENDLHLERPGIWYATLYPEIFGIPETWVFLLSQAIRLGNEKEAAEQRVTPNPLGLSEFVRRAKAVERCINHLQLPSHSCHTLPGHQSEMDQAVLDNMLEALQHALSIYFYRRIYDVDSSILQQKVLAVRDCLLRRDCADSSVVHGLAELIWPAFIAACEAEDPKVQASFSSWFRSAAQRSGLSCFTDTMANIEKVWQEKRCANGRSVTWLDIMKHAQLQNS</sequence>
<reference evidence="7 8" key="1">
    <citation type="submission" date="2019-06" db="EMBL/GenBank/DDBJ databases">
        <title>Wine fermentation using esterase from Monascus purpureus.</title>
        <authorList>
            <person name="Geng C."/>
            <person name="Zhang Y."/>
        </authorList>
    </citation>
    <scope>NUCLEOTIDE SEQUENCE [LARGE SCALE GENOMIC DNA]</scope>
    <source>
        <strain evidence="7">HQ1</strain>
    </source>
</reference>
<keyword evidence="1" id="KW-0805">Transcription regulation</keyword>
<dbReference type="PROSITE" id="PS50048">
    <property type="entry name" value="ZN2_CY6_FUNGAL_2"/>
    <property type="match status" value="1"/>
</dbReference>
<comment type="caution">
    <text evidence="7">The sequence shown here is derived from an EMBL/GenBank/DDBJ whole genome shotgun (WGS) entry which is preliminary data.</text>
</comment>
<dbReference type="STRING" id="5098.A0A507QZN6"/>
<evidence type="ECO:0000256" key="2">
    <source>
        <dbReference type="ARBA" id="ARBA00023125"/>
    </source>
</evidence>
<dbReference type="Pfam" id="PF00172">
    <property type="entry name" value="Zn_clus"/>
    <property type="match status" value="1"/>
</dbReference>
<keyword evidence="3" id="KW-0804">Transcription</keyword>
<proteinExistence type="predicted"/>
<dbReference type="Proteomes" id="UP000319663">
    <property type="component" value="Unassembled WGS sequence"/>
</dbReference>
<dbReference type="Gene3D" id="4.10.240.10">
    <property type="entry name" value="Zn(2)-C6 fungal-type DNA-binding domain"/>
    <property type="match status" value="1"/>
</dbReference>
<evidence type="ECO:0000259" key="6">
    <source>
        <dbReference type="PROSITE" id="PS50048"/>
    </source>
</evidence>
<dbReference type="InterPro" id="IPR001138">
    <property type="entry name" value="Zn2Cys6_DnaBD"/>
</dbReference>
<dbReference type="GO" id="GO:0003677">
    <property type="term" value="F:DNA binding"/>
    <property type="evidence" value="ECO:0007669"/>
    <property type="project" value="UniProtKB-KW"/>
</dbReference>
<dbReference type="InterPro" id="IPR036864">
    <property type="entry name" value="Zn2-C6_fun-type_DNA-bd_sf"/>
</dbReference>
<evidence type="ECO:0000313" key="7">
    <source>
        <dbReference type="EMBL" id="TQB74478.1"/>
    </source>
</evidence>
<dbReference type="SUPFAM" id="SSF57701">
    <property type="entry name" value="Zn2/Cys6 DNA-binding domain"/>
    <property type="match status" value="1"/>
</dbReference>
<evidence type="ECO:0000313" key="8">
    <source>
        <dbReference type="Proteomes" id="UP000319663"/>
    </source>
</evidence>
<evidence type="ECO:0000256" key="4">
    <source>
        <dbReference type="ARBA" id="ARBA00023242"/>
    </source>
</evidence>
<dbReference type="InterPro" id="IPR050675">
    <property type="entry name" value="OAF3"/>
</dbReference>
<name>A0A507QZN6_MONPU</name>
<dbReference type="AlphaFoldDB" id="A0A507QZN6"/>
<dbReference type="InterPro" id="IPR021858">
    <property type="entry name" value="Fun_TF"/>
</dbReference>
<dbReference type="CDD" id="cd00067">
    <property type="entry name" value="GAL4"/>
    <property type="match status" value="1"/>
</dbReference>
<evidence type="ECO:0000256" key="3">
    <source>
        <dbReference type="ARBA" id="ARBA00023163"/>
    </source>
</evidence>
<evidence type="ECO:0000256" key="5">
    <source>
        <dbReference type="SAM" id="MobiDB-lite"/>
    </source>
</evidence>
<organism evidence="7 8">
    <name type="scientific">Monascus purpureus</name>
    <name type="common">Red mold</name>
    <name type="synonym">Monascus anka</name>
    <dbReference type="NCBI Taxonomy" id="5098"/>
    <lineage>
        <taxon>Eukaryota</taxon>
        <taxon>Fungi</taxon>
        <taxon>Dikarya</taxon>
        <taxon>Ascomycota</taxon>
        <taxon>Pezizomycotina</taxon>
        <taxon>Eurotiomycetes</taxon>
        <taxon>Eurotiomycetidae</taxon>
        <taxon>Eurotiales</taxon>
        <taxon>Aspergillaceae</taxon>
        <taxon>Monascus</taxon>
    </lineage>
</organism>
<dbReference type="Pfam" id="PF11951">
    <property type="entry name" value="Fungal_trans_2"/>
    <property type="match status" value="1"/>
</dbReference>
<dbReference type="PANTHER" id="PTHR31069">
    <property type="entry name" value="OLEATE-ACTIVATED TRANSCRIPTION FACTOR 1-RELATED"/>
    <property type="match status" value="1"/>
</dbReference>
<dbReference type="PANTHER" id="PTHR31069:SF32">
    <property type="entry name" value="ARGININE METABOLISM REGULATION PROTEIN II"/>
    <property type="match status" value="1"/>
</dbReference>
<accession>A0A507QZN6</accession>
<dbReference type="GO" id="GO:0000981">
    <property type="term" value="F:DNA-binding transcription factor activity, RNA polymerase II-specific"/>
    <property type="evidence" value="ECO:0007669"/>
    <property type="project" value="InterPro"/>
</dbReference>
<dbReference type="GO" id="GO:0008270">
    <property type="term" value="F:zinc ion binding"/>
    <property type="evidence" value="ECO:0007669"/>
    <property type="project" value="InterPro"/>
</dbReference>
<protein>
    <recommendedName>
        <fullName evidence="6">Zn(2)-C6 fungal-type domain-containing protein</fullName>
    </recommendedName>
</protein>
<feature type="region of interest" description="Disordered" evidence="5">
    <location>
        <begin position="128"/>
        <end position="158"/>
    </location>
</feature>
<feature type="region of interest" description="Disordered" evidence="5">
    <location>
        <begin position="177"/>
        <end position="197"/>
    </location>
</feature>
<dbReference type="OrthoDB" id="5089701at2759"/>
<dbReference type="EMBL" id="VIFY01000031">
    <property type="protein sequence ID" value="TQB74478.1"/>
    <property type="molecule type" value="Genomic_DNA"/>
</dbReference>
<keyword evidence="8" id="KW-1185">Reference proteome</keyword>
<dbReference type="PROSITE" id="PS00463">
    <property type="entry name" value="ZN2_CY6_FUNGAL_1"/>
    <property type="match status" value="1"/>
</dbReference>
<feature type="domain" description="Zn(2)-C6 fungal-type" evidence="6">
    <location>
        <begin position="15"/>
        <end position="43"/>
    </location>
</feature>
<keyword evidence="2" id="KW-0238">DNA-binding</keyword>